<dbReference type="AlphaFoldDB" id="B8CA83"/>
<dbReference type="InParanoid" id="B8CA83"/>
<keyword evidence="1" id="KW-0472">Membrane</keyword>
<keyword evidence="2" id="KW-0732">Signal</keyword>
<dbReference type="RefSeq" id="XP_002293175.1">
    <property type="nucleotide sequence ID" value="XM_002293139.1"/>
</dbReference>
<keyword evidence="1" id="KW-0812">Transmembrane</keyword>
<gene>
    <name evidence="3" type="ORF">THAPSDRAFT_9049</name>
</gene>
<evidence type="ECO:0000256" key="1">
    <source>
        <dbReference type="SAM" id="Phobius"/>
    </source>
</evidence>
<sequence length="142" mass="14923">MNSSINTSVIVFLQMMNTIQAALGRKDVSIISSAAQHQAGSSASDSSQSNANQGITGALIKASDFLQKRCGVSASVSYYMIAAGGLLGGSVLPGTIGVAYQAFQRLQIDKSEMKMYGKIADMDATAKKVTEEDGDDDDDDEE</sequence>
<protein>
    <submittedName>
        <fullName evidence="3">Uncharacterized protein</fullName>
    </submittedName>
</protein>
<dbReference type="HOGENOM" id="CLU_1819729_0_0_1"/>
<dbReference type="GeneID" id="7447526"/>
<evidence type="ECO:0000256" key="2">
    <source>
        <dbReference type="SAM" id="SignalP"/>
    </source>
</evidence>
<evidence type="ECO:0000313" key="4">
    <source>
        <dbReference type="Proteomes" id="UP000001449"/>
    </source>
</evidence>
<reference evidence="3 4" key="2">
    <citation type="journal article" date="2008" name="Nature">
        <title>The Phaeodactylum genome reveals the evolutionary history of diatom genomes.</title>
        <authorList>
            <person name="Bowler C."/>
            <person name="Allen A.E."/>
            <person name="Badger J.H."/>
            <person name="Grimwood J."/>
            <person name="Jabbari K."/>
            <person name="Kuo A."/>
            <person name="Maheswari U."/>
            <person name="Martens C."/>
            <person name="Maumus F."/>
            <person name="Otillar R.P."/>
            <person name="Rayko E."/>
            <person name="Salamov A."/>
            <person name="Vandepoele K."/>
            <person name="Beszteri B."/>
            <person name="Gruber A."/>
            <person name="Heijde M."/>
            <person name="Katinka M."/>
            <person name="Mock T."/>
            <person name="Valentin K."/>
            <person name="Verret F."/>
            <person name="Berges J.A."/>
            <person name="Brownlee C."/>
            <person name="Cadoret J.P."/>
            <person name="Chiovitti A."/>
            <person name="Choi C.J."/>
            <person name="Coesel S."/>
            <person name="De Martino A."/>
            <person name="Detter J.C."/>
            <person name="Durkin C."/>
            <person name="Falciatore A."/>
            <person name="Fournet J."/>
            <person name="Haruta M."/>
            <person name="Huysman M.J."/>
            <person name="Jenkins B.D."/>
            <person name="Jiroutova K."/>
            <person name="Jorgensen R.E."/>
            <person name="Joubert Y."/>
            <person name="Kaplan A."/>
            <person name="Kroger N."/>
            <person name="Kroth P.G."/>
            <person name="La Roche J."/>
            <person name="Lindquist E."/>
            <person name="Lommer M."/>
            <person name="Martin-Jezequel V."/>
            <person name="Lopez P.J."/>
            <person name="Lucas S."/>
            <person name="Mangogna M."/>
            <person name="McGinnis K."/>
            <person name="Medlin L.K."/>
            <person name="Montsant A."/>
            <person name="Oudot-Le Secq M.P."/>
            <person name="Napoli C."/>
            <person name="Obornik M."/>
            <person name="Parker M.S."/>
            <person name="Petit J.L."/>
            <person name="Porcel B.M."/>
            <person name="Poulsen N."/>
            <person name="Robison M."/>
            <person name="Rychlewski L."/>
            <person name="Rynearson T.A."/>
            <person name="Schmutz J."/>
            <person name="Shapiro H."/>
            <person name="Siaut M."/>
            <person name="Stanley M."/>
            <person name="Sussman M.R."/>
            <person name="Taylor A.R."/>
            <person name="Vardi A."/>
            <person name="von Dassow P."/>
            <person name="Vyverman W."/>
            <person name="Willis A."/>
            <person name="Wyrwicz L.S."/>
            <person name="Rokhsar D.S."/>
            <person name="Weissenbach J."/>
            <person name="Armbrust E.V."/>
            <person name="Green B.R."/>
            <person name="Van de Peer Y."/>
            <person name="Grigoriev I.V."/>
        </authorList>
    </citation>
    <scope>NUCLEOTIDE SEQUENCE [LARGE SCALE GENOMIC DNA]</scope>
    <source>
        <strain evidence="3 4">CCMP1335</strain>
    </source>
</reference>
<proteinExistence type="predicted"/>
<feature type="transmembrane region" description="Helical" evidence="1">
    <location>
        <begin position="78"/>
        <end position="103"/>
    </location>
</feature>
<feature type="signal peptide" evidence="2">
    <location>
        <begin position="1"/>
        <end position="21"/>
    </location>
</feature>
<dbReference type="Proteomes" id="UP000001449">
    <property type="component" value="Chromosome 12"/>
</dbReference>
<evidence type="ECO:0000313" key="3">
    <source>
        <dbReference type="EMBL" id="EED89636.1"/>
    </source>
</evidence>
<reference evidence="3 4" key="1">
    <citation type="journal article" date="2004" name="Science">
        <title>The genome of the diatom Thalassiosira pseudonana: ecology, evolution, and metabolism.</title>
        <authorList>
            <person name="Armbrust E.V."/>
            <person name="Berges J.A."/>
            <person name="Bowler C."/>
            <person name="Green B.R."/>
            <person name="Martinez D."/>
            <person name="Putnam N.H."/>
            <person name="Zhou S."/>
            <person name="Allen A.E."/>
            <person name="Apt K.E."/>
            <person name="Bechner M."/>
            <person name="Brzezinski M.A."/>
            <person name="Chaal B.K."/>
            <person name="Chiovitti A."/>
            <person name="Davis A.K."/>
            <person name="Demarest M.S."/>
            <person name="Detter J.C."/>
            <person name="Glavina T."/>
            <person name="Goodstein D."/>
            <person name="Hadi M.Z."/>
            <person name="Hellsten U."/>
            <person name="Hildebrand M."/>
            <person name="Jenkins B.D."/>
            <person name="Jurka J."/>
            <person name="Kapitonov V.V."/>
            <person name="Kroger N."/>
            <person name="Lau W.W."/>
            <person name="Lane T.W."/>
            <person name="Larimer F.W."/>
            <person name="Lippmeier J.C."/>
            <person name="Lucas S."/>
            <person name="Medina M."/>
            <person name="Montsant A."/>
            <person name="Obornik M."/>
            <person name="Parker M.S."/>
            <person name="Palenik B."/>
            <person name="Pazour G.J."/>
            <person name="Richardson P.M."/>
            <person name="Rynearson T.A."/>
            <person name="Saito M.A."/>
            <person name="Schwartz D.C."/>
            <person name="Thamatrakoln K."/>
            <person name="Valentin K."/>
            <person name="Vardi A."/>
            <person name="Wilkerson F.P."/>
            <person name="Rokhsar D.S."/>
        </authorList>
    </citation>
    <scope>NUCLEOTIDE SEQUENCE [LARGE SCALE GENOMIC DNA]</scope>
    <source>
        <strain evidence="3 4">CCMP1335</strain>
    </source>
</reference>
<accession>B8CA83</accession>
<feature type="chain" id="PRO_5002866411" evidence="2">
    <location>
        <begin position="22"/>
        <end position="142"/>
    </location>
</feature>
<keyword evidence="1" id="KW-1133">Transmembrane helix</keyword>
<keyword evidence="4" id="KW-1185">Reference proteome</keyword>
<organism evidence="3 4">
    <name type="scientific">Thalassiosira pseudonana</name>
    <name type="common">Marine diatom</name>
    <name type="synonym">Cyclotella nana</name>
    <dbReference type="NCBI Taxonomy" id="35128"/>
    <lineage>
        <taxon>Eukaryota</taxon>
        <taxon>Sar</taxon>
        <taxon>Stramenopiles</taxon>
        <taxon>Ochrophyta</taxon>
        <taxon>Bacillariophyta</taxon>
        <taxon>Coscinodiscophyceae</taxon>
        <taxon>Thalassiosirophycidae</taxon>
        <taxon>Thalassiosirales</taxon>
        <taxon>Thalassiosiraceae</taxon>
        <taxon>Thalassiosira</taxon>
    </lineage>
</organism>
<dbReference type="EMBL" id="CM000647">
    <property type="protein sequence ID" value="EED89636.1"/>
    <property type="molecule type" value="Genomic_DNA"/>
</dbReference>
<dbReference type="eggNOG" id="ENOG502T05E">
    <property type="taxonomic scope" value="Eukaryota"/>
</dbReference>
<dbReference type="KEGG" id="tps:THAPSDRAFT_9049"/>
<name>B8CA83_THAPS</name>
<dbReference type="PaxDb" id="35128-Thaps9049"/>